<gene>
    <name evidence="1" type="ORF">RDB_LOCUS106874</name>
</gene>
<reference evidence="1" key="1">
    <citation type="submission" date="2021-01" db="EMBL/GenBank/DDBJ databases">
        <authorList>
            <person name="Kaushik A."/>
        </authorList>
    </citation>
    <scope>NUCLEOTIDE SEQUENCE</scope>
    <source>
        <strain evidence="1">AG1-1A</strain>
    </source>
</reference>
<comment type="caution">
    <text evidence="1">The sequence shown here is derived from an EMBL/GenBank/DDBJ whole genome shotgun (WGS) entry which is preliminary data.</text>
</comment>
<name>A0A8H3GSE7_9AGAM</name>
<dbReference type="Proteomes" id="UP000663840">
    <property type="component" value="Unassembled WGS sequence"/>
</dbReference>
<organism evidence="1 2">
    <name type="scientific">Rhizoctonia solani</name>
    <dbReference type="NCBI Taxonomy" id="456999"/>
    <lineage>
        <taxon>Eukaryota</taxon>
        <taxon>Fungi</taxon>
        <taxon>Dikarya</taxon>
        <taxon>Basidiomycota</taxon>
        <taxon>Agaricomycotina</taxon>
        <taxon>Agaricomycetes</taxon>
        <taxon>Cantharellales</taxon>
        <taxon>Ceratobasidiaceae</taxon>
        <taxon>Rhizoctonia</taxon>
    </lineage>
</organism>
<evidence type="ECO:0000313" key="2">
    <source>
        <dbReference type="Proteomes" id="UP000663840"/>
    </source>
</evidence>
<sequence>MEDWRASYDQLTSLEYRPSTMTLPLYSLRRTTPLTDLAQLNGHKLITQGANITIQRQPFNIHVGDTKNTGGGRLVASTRFNSNEPVLDNVNAPNTMFAGERVEGKEDLNSIRVAREPAQGTRLVSTYRRVGWCLDLPEFQLRRRYGIGFHLD</sequence>
<dbReference type="EMBL" id="CAJMWR010003613">
    <property type="protein sequence ID" value="CAE6463766.1"/>
    <property type="molecule type" value="Genomic_DNA"/>
</dbReference>
<proteinExistence type="predicted"/>
<dbReference type="AlphaFoldDB" id="A0A8H3GSE7"/>
<accession>A0A8H3GSE7</accession>
<protein>
    <submittedName>
        <fullName evidence="1">Uncharacterized protein</fullName>
    </submittedName>
</protein>
<evidence type="ECO:0000313" key="1">
    <source>
        <dbReference type="EMBL" id="CAE6463766.1"/>
    </source>
</evidence>